<dbReference type="InterPro" id="IPR022536">
    <property type="entry name" value="EspC"/>
</dbReference>
<feature type="compositionally biased region" description="Gly residues" evidence="1">
    <location>
        <begin position="104"/>
        <end position="141"/>
    </location>
</feature>
<gene>
    <name evidence="2" type="ORF">KO481_32640</name>
</gene>
<evidence type="ECO:0000313" key="2">
    <source>
        <dbReference type="EMBL" id="MBU3066253.1"/>
    </source>
</evidence>
<comment type="caution">
    <text evidence="2">The sequence shown here is derived from an EMBL/GenBank/DDBJ whole genome shotgun (WGS) entry which is preliminary data.</text>
</comment>
<keyword evidence="3" id="KW-1185">Reference proteome</keyword>
<reference evidence="2 3" key="1">
    <citation type="submission" date="2021-06" db="EMBL/GenBank/DDBJ databases">
        <title>Actinomycetes sequencing.</title>
        <authorList>
            <person name="Shan Q."/>
        </authorList>
    </citation>
    <scope>NUCLEOTIDE SEQUENCE [LARGE SCALE GENOMIC DNA]</scope>
    <source>
        <strain evidence="2 3">NEAU-G5</strain>
    </source>
</reference>
<dbReference type="Pfam" id="PF10824">
    <property type="entry name" value="T7SS_ESX_EspC"/>
    <property type="match status" value="1"/>
</dbReference>
<evidence type="ECO:0000313" key="3">
    <source>
        <dbReference type="Proteomes" id="UP000733379"/>
    </source>
</evidence>
<feature type="region of interest" description="Disordered" evidence="1">
    <location>
        <begin position="612"/>
        <end position="634"/>
    </location>
</feature>
<evidence type="ECO:0000256" key="1">
    <source>
        <dbReference type="SAM" id="MobiDB-lite"/>
    </source>
</evidence>
<protein>
    <submittedName>
        <fullName evidence="2">Uncharacterized protein</fullName>
    </submittedName>
</protein>
<feature type="region of interest" description="Disordered" evidence="1">
    <location>
        <begin position="100"/>
        <end position="198"/>
    </location>
</feature>
<name>A0ABS6BAL9_9NOCA</name>
<dbReference type="Proteomes" id="UP000733379">
    <property type="component" value="Unassembled WGS sequence"/>
</dbReference>
<proteinExistence type="predicted"/>
<dbReference type="EMBL" id="JAHKNI010000013">
    <property type="protein sequence ID" value="MBU3066253.1"/>
    <property type="molecule type" value="Genomic_DNA"/>
</dbReference>
<accession>A0ABS6BAL9</accession>
<organism evidence="2 3">
    <name type="scientific">Nocardia albiluteola</name>
    <dbReference type="NCBI Taxonomy" id="2842303"/>
    <lineage>
        <taxon>Bacteria</taxon>
        <taxon>Bacillati</taxon>
        <taxon>Actinomycetota</taxon>
        <taxon>Actinomycetes</taxon>
        <taxon>Mycobacteriales</taxon>
        <taxon>Nocardiaceae</taxon>
        <taxon>Nocardia</taxon>
    </lineage>
</organism>
<sequence length="634" mass="65472">MPERLVADPNELRRIAAQHGVAAKKLREWGQIPKAWLEEFPDTYGSIADPMHGALVDYYNKRHDLAEQTATNHDRAQDQLLASATALEGQDEAGGYQVAQAGDFGHGAPSGGPTPGVPSGGPTPGVPSGGPTPGVPSGGPTPGVPMAPPLHAGPDTPMANSPQPVQPPVTGLPTAGASDGTARSEQVPQLPATSAIPRTDDILPAGAITPIGVTVPSAGGSGLVGGMSAPLATDAYSAPVAVAPVAPMGASAAARRPISLAVGPFAAAVHPTRDRRALPSFVVGERVEDDLALARTLLAAILAAVRDSARGVEWAVAVGRAADGPIVMLTSTEGPGWLPPGLFLPLEVVLPWQWFAPRAADLEAIAALEGTADPARMLAEFGSLVARRKNVWISALVSSAAIPDGVRAALRGDTAVEEWVSPAESAVDFTAPGPGLVDRLALAGSSVSLHQAATVPETEIRAKCLELARAADARVRAAVSGVDGETVIRRARRQQILHALHAGLPVPVNWWDQMRAADDMTGSALWSRRVDVSFVPVGRVRPGTATEALRGMVFERRADELLLLLAAGEPDRQTLRDVLYAYGQIAEHPMLPEAARVVHGVSVGSSHLGGVPPAIAESLNGPAGSEGSSERRRG</sequence>